<evidence type="ECO:0000259" key="12">
    <source>
        <dbReference type="PROSITE" id="PS51379"/>
    </source>
</evidence>
<comment type="caution">
    <text evidence="14">The sequence shown here is derived from an EMBL/GenBank/DDBJ whole genome shotgun (WGS) entry which is preliminary data.</text>
</comment>
<dbReference type="PROSITE" id="PS51656">
    <property type="entry name" value="4FE4S"/>
    <property type="match status" value="1"/>
</dbReference>
<dbReference type="InterPro" id="IPR017900">
    <property type="entry name" value="4Fe4S_Fe_S_CS"/>
</dbReference>
<comment type="similarity">
    <text evidence="10">Belongs to the 4Fe4S bacterial-type ferredoxin family. RnfB subfamily.</text>
</comment>
<evidence type="ECO:0000256" key="10">
    <source>
        <dbReference type="HAMAP-Rule" id="MF_00463"/>
    </source>
</evidence>
<evidence type="ECO:0000313" key="14">
    <source>
        <dbReference type="EMBL" id="EWC39151.1"/>
    </source>
</evidence>
<dbReference type="PANTHER" id="PTHR43560">
    <property type="entry name" value="ION-TRANSLOCATING OXIDOREDUCTASE COMPLEX SUBUNIT B"/>
    <property type="match status" value="1"/>
</dbReference>
<evidence type="ECO:0000256" key="2">
    <source>
        <dbReference type="ARBA" id="ARBA00022485"/>
    </source>
</evidence>
<dbReference type="Proteomes" id="UP000026923">
    <property type="component" value="Unassembled WGS sequence"/>
</dbReference>
<keyword evidence="10" id="KW-0997">Cell inner membrane</keyword>
<dbReference type="GO" id="GO:0022900">
    <property type="term" value="P:electron transport chain"/>
    <property type="evidence" value="ECO:0007669"/>
    <property type="project" value="UniProtKB-UniRule"/>
</dbReference>
<dbReference type="Pfam" id="PF14697">
    <property type="entry name" value="Fer4_21"/>
    <property type="match status" value="1"/>
</dbReference>
<feature type="binding site" evidence="10 11">
    <location>
        <position position="142"/>
    </location>
    <ligand>
        <name>[4Fe-4S] cluster</name>
        <dbReference type="ChEBI" id="CHEBI:49883"/>
        <label>3</label>
    </ligand>
</feature>
<dbReference type="PROSITE" id="PS00198">
    <property type="entry name" value="4FE4S_FER_1"/>
    <property type="match status" value="2"/>
</dbReference>
<feature type="binding site" evidence="10 11">
    <location>
        <position position="139"/>
    </location>
    <ligand>
        <name>[4Fe-4S] cluster</name>
        <dbReference type="ChEBI" id="CHEBI:49883"/>
        <label>3</label>
    </ligand>
</feature>
<evidence type="ECO:0000256" key="7">
    <source>
        <dbReference type="ARBA" id="ARBA00023004"/>
    </source>
</evidence>
<keyword evidence="1 10" id="KW-0813">Transport</keyword>
<dbReference type="PROSITE" id="PS51379">
    <property type="entry name" value="4FE4S_FER_2"/>
    <property type="match status" value="2"/>
</dbReference>
<evidence type="ECO:0000313" key="15">
    <source>
        <dbReference type="Proteomes" id="UP000026923"/>
    </source>
</evidence>
<dbReference type="AlphaFoldDB" id="A0A061JJC0"/>
<comment type="subcellular location">
    <subcellularLocation>
        <location evidence="10">Cell inner membrane</location>
    </subcellularLocation>
</comment>
<keyword evidence="8 10" id="KW-0411">Iron-sulfur</keyword>
<feature type="binding site" evidence="10 11">
    <location>
        <position position="145"/>
    </location>
    <ligand>
        <name>[4Fe-4S] cluster</name>
        <dbReference type="ChEBI" id="CHEBI:49883"/>
        <label>3</label>
    </ligand>
</feature>
<evidence type="ECO:0000256" key="6">
    <source>
        <dbReference type="ARBA" id="ARBA00022982"/>
    </source>
</evidence>
<dbReference type="GO" id="GO:0046872">
    <property type="term" value="F:metal ion binding"/>
    <property type="evidence" value="ECO:0007669"/>
    <property type="project" value="UniProtKB-KW"/>
</dbReference>
<keyword evidence="3 10" id="KW-0479">Metal-binding</keyword>
<feature type="binding site" evidence="10 11">
    <location>
        <position position="119"/>
    </location>
    <ligand>
        <name>[4Fe-4S] cluster</name>
        <dbReference type="ChEBI" id="CHEBI:49883"/>
        <label>3</label>
    </ligand>
</feature>
<evidence type="ECO:0000256" key="1">
    <source>
        <dbReference type="ARBA" id="ARBA00022448"/>
    </source>
</evidence>
<keyword evidence="10" id="KW-1003">Cell membrane</keyword>
<dbReference type="InterPro" id="IPR010207">
    <property type="entry name" value="Elect_transpt_cplx_RnfB/RsxB"/>
</dbReference>
<dbReference type="OrthoDB" id="9789936at2"/>
<keyword evidence="4 10" id="KW-0677">Repeat</keyword>
<dbReference type="Pfam" id="PF04060">
    <property type="entry name" value="FeS"/>
    <property type="match status" value="1"/>
</dbReference>
<dbReference type="EC" id="7.-.-.-" evidence="10"/>
<evidence type="ECO:0000256" key="4">
    <source>
        <dbReference type="ARBA" id="ARBA00022737"/>
    </source>
</evidence>
<evidence type="ECO:0000259" key="13">
    <source>
        <dbReference type="PROSITE" id="PS51656"/>
    </source>
</evidence>
<dbReference type="InterPro" id="IPR007202">
    <property type="entry name" value="4Fe-4S_dom"/>
</dbReference>
<dbReference type="SUPFAM" id="SSF54862">
    <property type="entry name" value="4Fe-4S ferredoxins"/>
    <property type="match status" value="1"/>
</dbReference>
<proteinExistence type="inferred from homology"/>
<keyword evidence="7 10" id="KW-0408">Iron</keyword>
<evidence type="ECO:0000256" key="8">
    <source>
        <dbReference type="ARBA" id="ARBA00023014"/>
    </source>
</evidence>
<feature type="binding site" evidence="10 11">
    <location>
        <position position="50"/>
    </location>
    <ligand>
        <name>[4Fe-4S] cluster</name>
        <dbReference type="ChEBI" id="CHEBI:49883"/>
        <label>1</label>
    </ligand>
</feature>
<reference evidence="14 15" key="1">
    <citation type="journal article" date="2013" name="Genome Announc.">
        <title>Draft Genome of the Nitrogen-Fixing Bacterium Pseudomonas stutzeri Strain KOS6 Isolated from Industrial Hydrocarbon Sludge.</title>
        <authorList>
            <person name="Grigoryeva T.V."/>
            <person name="Laikov A.V."/>
            <person name="Naumova R.P."/>
            <person name="Manolov A.I."/>
            <person name="Larin A.K."/>
            <person name="Karpova I.Y."/>
            <person name="Semashko T.A."/>
            <person name="Alexeev D.G."/>
            <person name="Kostryukova E.S."/>
            <person name="Muller R."/>
            <person name="Govorun V.M."/>
        </authorList>
    </citation>
    <scope>NUCLEOTIDE SEQUENCE [LARGE SCALE GENOMIC DNA]</scope>
    <source>
        <strain evidence="14 15">KOS6</strain>
    </source>
</reference>
<feature type="domain" description="4Fe-4S" evidence="13">
    <location>
        <begin position="30"/>
        <end position="89"/>
    </location>
</feature>
<dbReference type="EMBL" id="AMCZ02000051">
    <property type="protein sequence ID" value="EWC39151.1"/>
    <property type="molecule type" value="Genomic_DNA"/>
</dbReference>
<keyword evidence="6 10" id="KW-0249">Electron transport</keyword>
<keyword evidence="5 10" id="KW-1278">Translocase</keyword>
<dbReference type="NCBIfam" id="TIGR01944">
    <property type="entry name" value="rnfB"/>
    <property type="match status" value="1"/>
</dbReference>
<feature type="binding site" evidence="10 11">
    <location>
        <position position="55"/>
    </location>
    <ligand>
        <name>[4Fe-4S] cluster</name>
        <dbReference type="ChEBI" id="CHEBI:49883"/>
        <label>1</label>
    </ligand>
</feature>
<dbReference type="InterPro" id="IPR050395">
    <property type="entry name" value="4Fe4S_Ferredoxin_RnfB"/>
</dbReference>
<protein>
    <recommendedName>
        <fullName evidence="10">Ion-translocating oxidoreductase complex subunit B</fullName>
        <ecNumber evidence="10">7.-.-.-</ecNumber>
    </recommendedName>
    <alternativeName>
        <fullName evidence="10">Rnf electron transport complex subunit B</fullName>
    </alternativeName>
</protein>
<keyword evidence="9 10" id="KW-0472">Membrane</keyword>
<feature type="domain" description="4Fe-4S ferredoxin-type" evidence="12">
    <location>
        <begin position="130"/>
        <end position="159"/>
    </location>
</feature>
<comment type="cofactor">
    <cofactor evidence="10 11">
        <name>[4Fe-4S] cluster</name>
        <dbReference type="ChEBI" id="CHEBI:49883"/>
    </cofactor>
    <text evidence="10 11">Binds 3 [4Fe-4S] clusters.</text>
</comment>
<feature type="binding site" evidence="10 11">
    <location>
        <position position="72"/>
    </location>
    <ligand>
        <name>[4Fe-4S] cluster</name>
        <dbReference type="ChEBI" id="CHEBI:49883"/>
        <label>1</label>
    </ligand>
</feature>
<dbReference type="RefSeq" id="WP_003294701.1">
    <property type="nucleotide sequence ID" value="NZ_KK020677.1"/>
</dbReference>
<dbReference type="HAMAP" id="MF_00463">
    <property type="entry name" value="RsxB_RnfB"/>
    <property type="match status" value="1"/>
</dbReference>
<evidence type="ECO:0000256" key="9">
    <source>
        <dbReference type="ARBA" id="ARBA00023136"/>
    </source>
</evidence>
<dbReference type="PIRSF" id="PIRSF005784">
    <property type="entry name" value="Elect_transpt_RnfB"/>
    <property type="match status" value="1"/>
</dbReference>
<organism evidence="14 15">
    <name type="scientific">Stutzerimonas stutzeri KOS6</name>
    <dbReference type="NCBI Taxonomy" id="1218352"/>
    <lineage>
        <taxon>Bacteria</taxon>
        <taxon>Pseudomonadati</taxon>
        <taxon>Pseudomonadota</taxon>
        <taxon>Gammaproteobacteria</taxon>
        <taxon>Pseudomonadales</taxon>
        <taxon>Pseudomonadaceae</taxon>
        <taxon>Stutzerimonas</taxon>
    </lineage>
</organism>
<dbReference type="Gene3D" id="3.30.70.20">
    <property type="match status" value="1"/>
</dbReference>
<feature type="binding site" evidence="10 11">
    <location>
        <position position="112"/>
    </location>
    <ligand>
        <name>[4Fe-4S] cluster</name>
        <dbReference type="ChEBI" id="CHEBI:49883"/>
        <label>2</label>
    </ligand>
</feature>
<gene>
    <name evidence="10" type="primary">rnfB</name>
    <name evidence="14" type="ORF">B597_021750</name>
</gene>
<evidence type="ECO:0000256" key="3">
    <source>
        <dbReference type="ARBA" id="ARBA00022723"/>
    </source>
</evidence>
<evidence type="ECO:0000256" key="5">
    <source>
        <dbReference type="ARBA" id="ARBA00022967"/>
    </source>
</evidence>
<name>A0A061JJC0_STUST</name>
<dbReference type="HOGENOM" id="CLU_063448_2_0_6"/>
<comment type="function">
    <text evidence="10">Part of a membrane-bound complex that couples electron transfer with translocation of ions across the membrane.</text>
</comment>
<dbReference type="eggNOG" id="COG2878">
    <property type="taxonomic scope" value="Bacteria"/>
</dbReference>
<dbReference type="InterPro" id="IPR017896">
    <property type="entry name" value="4Fe4S_Fe-S-bd"/>
</dbReference>
<dbReference type="Gene3D" id="1.10.15.40">
    <property type="entry name" value="Electron transport complex subunit B, putative Fe-S cluster"/>
    <property type="match status" value="1"/>
</dbReference>
<dbReference type="InterPro" id="IPR016463">
    <property type="entry name" value="RnfB/RsxB_Proteobac"/>
</dbReference>
<dbReference type="PANTHER" id="PTHR43560:SF1">
    <property type="entry name" value="ION-TRANSLOCATING OXIDOREDUCTASE COMPLEX SUBUNIT B"/>
    <property type="match status" value="1"/>
</dbReference>
<evidence type="ECO:0000256" key="11">
    <source>
        <dbReference type="PIRSR" id="PIRSR005784-1"/>
    </source>
</evidence>
<dbReference type="GO" id="GO:0005886">
    <property type="term" value="C:plasma membrane"/>
    <property type="evidence" value="ECO:0007669"/>
    <property type="project" value="UniProtKB-SubCell"/>
</dbReference>
<dbReference type="GO" id="GO:0009055">
    <property type="term" value="F:electron transfer activity"/>
    <property type="evidence" value="ECO:0007669"/>
    <property type="project" value="InterPro"/>
</dbReference>
<feature type="binding site" evidence="10 11">
    <location>
        <position position="115"/>
    </location>
    <ligand>
        <name>[4Fe-4S] cluster</name>
        <dbReference type="ChEBI" id="CHEBI:49883"/>
        <label>2</label>
    </ligand>
</feature>
<feature type="binding site" evidence="10 11">
    <location>
        <position position="109"/>
    </location>
    <ligand>
        <name>[4Fe-4S] cluster</name>
        <dbReference type="ChEBI" id="CHEBI:49883"/>
        <label>2</label>
    </ligand>
</feature>
<feature type="region of interest" description="Hydrophobic" evidence="10">
    <location>
        <begin position="1"/>
        <end position="23"/>
    </location>
</feature>
<accession>A0A061JJC0</accession>
<feature type="binding site" evidence="10 11">
    <location>
        <position position="47"/>
    </location>
    <ligand>
        <name>[4Fe-4S] cluster</name>
        <dbReference type="ChEBI" id="CHEBI:49883"/>
        <label>1</label>
    </ligand>
</feature>
<comment type="subunit">
    <text evidence="10">The complex is composed of six subunits: RnfA, RnfB, RnfC, RnfD, RnfE and RnfG.</text>
</comment>
<dbReference type="PROSITE" id="PS00549">
    <property type="entry name" value="BACTERIOFERRITIN"/>
    <property type="match status" value="1"/>
</dbReference>
<feature type="domain" description="4Fe-4S ferredoxin-type" evidence="12">
    <location>
        <begin position="100"/>
        <end position="129"/>
    </location>
</feature>
<sequence length="174" mass="17574">MLGAILVLALMGLLLGGGLGLAARYLAVSDENPLIKEIEALMPGSQCGQCGYPGCTAAASALVEGSAAITCCPPGGLALAERLAVLLGVSLDAGALAAPMLARIEAAECTGCTRCFRVCPTDAIVGATGQIHCVLSNACTGCSKCLDACPEDCIALAPQEPTLDQWRWAKPRAA</sequence>
<feature type="binding site" evidence="10 11">
    <location>
        <position position="149"/>
    </location>
    <ligand>
        <name>[4Fe-4S] cluster</name>
        <dbReference type="ChEBI" id="CHEBI:49883"/>
        <label>2</label>
    </ligand>
</feature>
<keyword evidence="2 10" id="KW-0004">4Fe-4S</keyword>
<comment type="caution">
    <text evidence="10">Lacks conserved residue(s) required for the propagation of feature annotation.</text>
</comment>
<dbReference type="GO" id="GO:0051539">
    <property type="term" value="F:4 iron, 4 sulfur cluster binding"/>
    <property type="evidence" value="ECO:0007669"/>
    <property type="project" value="UniProtKB-UniRule"/>
</dbReference>